<keyword evidence="1" id="KW-0812">Transmembrane</keyword>
<feature type="transmembrane region" description="Helical" evidence="1">
    <location>
        <begin position="15"/>
        <end position="34"/>
    </location>
</feature>
<sequence length="69" mass="7599">MVAPSPNERKSDNSLTATIVYFIIGAFFGVYFAGKFFPFNTSPIIFGLTVLTGALLGIVVRKGVFEFFR</sequence>
<protein>
    <submittedName>
        <fullName evidence="2">Uncharacterized protein</fullName>
    </submittedName>
</protein>
<organism evidence="2 3">
    <name type="scientific">Micavibrio aeruginosavorus</name>
    <dbReference type="NCBI Taxonomy" id="349221"/>
    <lineage>
        <taxon>Bacteria</taxon>
        <taxon>Pseudomonadati</taxon>
        <taxon>Bdellovibrionota</taxon>
        <taxon>Bdellovibrionia</taxon>
        <taxon>Bdellovibrionales</taxon>
        <taxon>Pseudobdellovibrionaceae</taxon>
        <taxon>Micavibrio</taxon>
    </lineage>
</organism>
<evidence type="ECO:0000313" key="2">
    <source>
        <dbReference type="EMBL" id="QQG35472.1"/>
    </source>
</evidence>
<dbReference type="Proteomes" id="UP000595362">
    <property type="component" value="Chromosome"/>
</dbReference>
<gene>
    <name evidence="2" type="ORF">HYS17_07970</name>
</gene>
<keyword evidence="1" id="KW-1133">Transmembrane helix</keyword>
<dbReference type="AlphaFoldDB" id="A0A7T5R0Y2"/>
<evidence type="ECO:0000256" key="1">
    <source>
        <dbReference type="SAM" id="Phobius"/>
    </source>
</evidence>
<dbReference type="EMBL" id="CP066681">
    <property type="protein sequence ID" value="QQG35472.1"/>
    <property type="molecule type" value="Genomic_DNA"/>
</dbReference>
<accession>A0A7T5R0Y2</accession>
<keyword evidence="1" id="KW-0472">Membrane</keyword>
<reference evidence="2 3" key="1">
    <citation type="submission" date="2020-07" db="EMBL/GenBank/DDBJ databases">
        <title>Huge and variable diversity of episymbiotic CPR bacteria and DPANN archaea in groundwater ecosystems.</title>
        <authorList>
            <person name="He C.Y."/>
            <person name="Keren R."/>
            <person name="Whittaker M."/>
            <person name="Farag I.F."/>
            <person name="Doudna J."/>
            <person name="Cate J.H.D."/>
            <person name="Banfield J.F."/>
        </authorList>
    </citation>
    <scope>NUCLEOTIDE SEQUENCE [LARGE SCALE GENOMIC DNA]</scope>
    <source>
        <strain evidence="2">NC_groundwater_70_Ag_B-0.1um_54_66</strain>
    </source>
</reference>
<name>A0A7T5R0Y2_9BACT</name>
<feature type="transmembrane region" description="Helical" evidence="1">
    <location>
        <begin position="40"/>
        <end position="60"/>
    </location>
</feature>
<proteinExistence type="predicted"/>
<evidence type="ECO:0000313" key="3">
    <source>
        <dbReference type="Proteomes" id="UP000595362"/>
    </source>
</evidence>